<accession>A0ABY2AFI2</accession>
<comment type="caution">
    <text evidence="1">The sequence shown here is derived from an EMBL/GenBank/DDBJ whole genome shotgun (WGS) entry which is preliminary data.</text>
</comment>
<organism evidence="1 2">
    <name type="scientific">Corallincola luteus</name>
    <dbReference type="NCBI Taxonomy" id="1775177"/>
    <lineage>
        <taxon>Bacteria</taxon>
        <taxon>Pseudomonadati</taxon>
        <taxon>Pseudomonadota</taxon>
        <taxon>Gammaproteobacteria</taxon>
        <taxon>Alteromonadales</taxon>
        <taxon>Psychromonadaceae</taxon>
        <taxon>Corallincola</taxon>
    </lineage>
</organism>
<dbReference type="RefSeq" id="WP_131417554.1">
    <property type="nucleotide sequence ID" value="NZ_SJXE01000017.1"/>
</dbReference>
<keyword evidence="2" id="KW-1185">Reference proteome</keyword>
<dbReference type="Proteomes" id="UP000292554">
    <property type="component" value="Unassembled WGS sequence"/>
</dbReference>
<sequence>MKGRFYTAVVAQAAIGTTLTIYDVIAQKLEDIARMSPVYAEQELGLLGCMLTFAGNKKAVKAADLTYTFIRWVLRLTLERLFKSAKSAIQIASAVPA</sequence>
<evidence type="ECO:0000313" key="1">
    <source>
        <dbReference type="EMBL" id="TCI01165.1"/>
    </source>
</evidence>
<protein>
    <submittedName>
        <fullName evidence="1">Uncharacterized protein</fullName>
    </submittedName>
</protein>
<reference evidence="1 2" key="1">
    <citation type="submission" date="2019-02" db="EMBL/GenBank/DDBJ databases">
        <title>Corallincola luteus sp. nov., a marine bacterium isolated from surface sediment of Bohai Sea in China.</title>
        <authorList>
            <person name="Ren Q."/>
        </authorList>
    </citation>
    <scope>NUCLEOTIDE SEQUENCE [LARGE SCALE GENOMIC DNA]</scope>
    <source>
        <strain evidence="1 2">DASS28</strain>
    </source>
</reference>
<dbReference type="EMBL" id="SJXE01000017">
    <property type="protein sequence ID" value="TCI01165.1"/>
    <property type="molecule type" value="Genomic_DNA"/>
</dbReference>
<gene>
    <name evidence="1" type="ORF">EZV61_18940</name>
</gene>
<evidence type="ECO:0000313" key="2">
    <source>
        <dbReference type="Proteomes" id="UP000292554"/>
    </source>
</evidence>
<proteinExistence type="predicted"/>
<name>A0ABY2AFI2_9GAMM</name>